<dbReference type="Pfam" id="PF13487">
    <property type="entry name" value="HD_5"/>
    <property type="match status" value="1"/>
</dbReference>
<dbReference type="STRING" id="756272.Plabr_0502"/>
<reference evidence="3" key="1">
    <citation type="submission" date="2011-02" db="EMBL/GenBank/DDBJ databases">
        <title>The complete genome of Planctomyces brasiliensis DSM 5305.</title>
        <authorList>
            <person name="Lucas S."/>
            <person name="Copeland A."/>
            <person name="Lapidus A."/>
            <person name="Bruce D."/>
            <person name="Goodwin L."/>
            <person name="Pitluck S."/>
            <person name="Kyrpides N."/>
            <person name="Mavromatis K."/>
            <person name="Pagani I."/>
            <person name="Ivanova N."/>
            <person name="Ovchinnikova G."/>
            <person name="Lu M."/>
            <person name="Detter J.C."/>
            <person name="Han C."/>
            <person name="Land M."/>
            <person name="Hauser L."/>
            <person name="Markowitz V."/>
            <person name="Cheng J.-F."/>
            <person name="Hugenholtz P."/>
            <person name="Woyke T."/>
            <person name="Wu D."/>
            <person name="Tindall B."/>
            <person name="Pomrenke H.G."/>
            <person name="Brambilla E."/>
            <person name="Klenk H.-P."/>
            <person name="Eisen J.A."/>
        </authorList>
    </citation>
    <scope>NUCLEOTIDE SEQUENCE [LARGE SCALE GENOMIC DNA]</scope>
    <source>
        <strain evidence="3">ATCC 49424 / DSM 5305 / JCM 21570 / NBRC 103401 / IFAM 1448</strain>
    </source>
</reference>
<proteinExistence type="predicted"/>
<dbReference type="InterPro" id="IPR003607">
    <property type="entry name" value="HD/PDEase_dom"/>
</dbReference>
<dbReference type="AlphaFoldDB" id="F0SSX4"/>
<dbReference type="PANTHER" id="PTHR43155:SF2">
    <property type="entry name" value="CYCLIC DI-GMP PHOSPHODIESTERASE PA4108"/>
    <property type="match status" value="1"/>
</dbReference>
<evidence type="ECO:0000313" key="2">
    <source>
        <dbReference type="EMBL" id="ADY58129.1"/>
    </source>
</evidence>
<dbReference type="EMBL" id="CP002546">
    <property type="protein sequence ID" value="ADY58129.1"/>
    <property type="molecule type" value="Genomic_DNA"/>
</dbReference>
<dbReference type="HOGENOM" id="CLU_000445_92_1_0"/>
<accession>F0SSX4</accession>
<dbReference type="RefSeq" id="WP_013626873.1">
    <property type="nucleotide sequence ID" value="NC_015174.1"/>
</dbReference>
<dbReference type="CDD" id="cd00077">
    <property type="entry name" value="HDc"/>
    <property type="match status" value="1"/>
</dbReference>
<name>F0SSX4_RUBBR</name>
<evidence type="ECO:0000259" key="1">
    <source>
        <dbReference type="PROSITE" id="PS51832"/>
    </source>
</evidence>
<organism evidence="2 3">
    <name type="scientific">Rubinisphaera brasiliensis (strain ATCC 49424 / DSM 5305 / JCM 21570 / IAM 15109 / NBRC 103401 / IFAM 1448)</name>
    <name type="common">Planctomyces brasiliensis</name>
    <dbReference type="NCBI Taxonomy" id="756272"/>
    <lineage>
        <taxon>Bacteria</taxon>
        <taxon>Pseudomonadati</taxon>
        <taxon>Planctomycetota</taxon>
        <taxon>Planctomycetia</taxon>
        <taxon>Planctomycetales</taxon>
        <taxon>Planctomycetaceae</taxon>
        <taxon>Rubinisphaera</taxon>
    </lineage>
</organism>
<sequence length="454" mass="50223">MSATETIDQTANRRTINGMTIDTVSLDDIIVGRRLESPLFDVHGVLLLAAGSIVTREIKQAIRNRGDRNVCLSKQDAKRLTLQQNSVSSLQHTTALGGELSERIDAIMDSGLLSVKNKGPAVKNDVVFLGRKGYDPEQRSRLLDQHEKNNEALGAMISDALNGQPIDGSVVSTMAAEYLREMTTDTDSVLESAVSQFEDDNISGRSLEVSLLAMAIGIEMDLDEDNIKHLAMAGLVNDWGMLRVPSEIRSTGRPLTEIEMLEVKKHPIYSLELLQQVSSLPRVVSVVSYQVHERFNGTGYPRGRCGHSIHPFSRILQVADTFVSLTTSRPYRPPFMRYAAMECLIRQAKERAVDPEVVRALLKIQTLFPIGSFVALSDGSVARVLRRNRDLYTQPIIERIQDADGNPVDNTADENIIDLSNSEELTIEQALPTPGIDEIPLTDELYQASLNALF</sequence>
<dbReference type="InterPro" id="IPR037522">
    <property type="entry name" value="HD_GYP_dom"/>
</dbReference>
<dbReference type="Proteomes" id="UP000006860">
    <property type="component" value="Chromosome"/>
</dbReference>
<dbReference type="Gene3D" id="1.10.3210.10">
    <property type="entry name" value="Hypothetical protein af1432"/>
    <property type="match status" value="1"/>
</dbReference>
<protein>
    <submittedName>
        <fullName evidence="2">Metal dependent phosphohydrolase</fullName>
    </submittedName>
</protein>
<feature type="domain" description="HD-GYP" evidence="1">
    <location>
        <begin position="176"/>
        <end position="377"/>
    </location>
</feature>
<evidence type="ECO:0000313" key="3">
    <source>
        <dbReference type="Proteomes" id="UP000006860"/>
    </source>
</evidence>
<dbReference type="PANTHER" id="PTHR43155">
    <property type="entry name" value="CYCLIC DI-GMP PHOSPHODIESTERASE PA4108-RELATED"/>
    <property type="match status" value="1"/>
</dbReference>
<dbReference type="eggNOG" id="COG2206">
    <property type="taxonomic scope" value="Bacteria"/>
</dbReference>
<dbReference type="PROSITE" id="PS51832">
    <property type="entry name" value="HD_GYP"/>
    <property type="match status" value="1"/>
</dbReference>
<keyword evidence="3" id="KW-1185">Reference proteome</keyword>
<gene>
    <name evidence="2" type="ordered locus">Plabr_0502</name>
</gene>
<dbReference type="SUPFAM" id="SSF109604">
    <property type="entry name" value="HD-domain/PDEase-like"/>
    <property type="match status" value="1"/>
</dbReference>
<dbReference type="KEGG" id="pbs:Plabr_0502"/>